<accession>A0A2N8HCW1</accession>
<evidence type="ECO:0000256" key="1">
    <source>
        <dbReference type="SAM" id="MobiDB-lite"/>
    </source>
</evidence>
<protein>
    <recommendedName>
        <fullName evidence="4">PEP-CTERM protein-sorting domain-containing protein</fullName>
    </recommendedName>
</protein>
<gene>
    <name evidence="2" type="ORF">CXU22_08225</name>
</gene>
<feature type="region of interest" description="Disordered" evidence="1">
    <location>
        <begin position="18"/>
        <end position="40"/>
    </location>
</feature>
<proteinExistence type="predicted"/>
<feature type="compositionally biased region" description="Low complexity" evidence="1">
    <location>
        <begin position="24"/>
        <end position="40"/>
    </location>
</feature>
<evidence type="ECO:0000313" key="2">
    <source>
        <dbReference type="EMBL" id="PNC17722.1"/>
    </source>
</evidence>
<sequence length="91" mass="9502">MTDVQIFLDGTQLAGMPQLSSGLNGNQNGTVTVGGNTSEGNSFQIADFKAYGSVLTEDLVREAWGLASVPEPAAASLGLLGLAVMMMRRRV</sequence>
<reference evidence="2 3" key="1">
    <citation type="journal article" date="2017" name="BMC Genomics">
        <title>Genome sequencing of 39 Akkermansia muciniphila isolates reveals its population structure, genomic and functional diverisity, and global distribution in mammalian gut microbiotas.</title>
        <authorList>
            <person name="Guo X."/>
            <person name="Li S."/>
            <person name="Zhang J."/>
            <person name="Wu F."/>
            <person name="Li X."/>
            <person name="Wu D."/>
            <person name="Zhang M."/>
            <person name="Ou Z."/>
            <person name="Jie Z."/>
            <person name="Yan Q."/>
            <person name="Li P."/>
            <person name="Yi J."/>
            <person name="Peng Y."/>
        </authorList>
    </citation>
    <scope>NUCLEOTIDE SEQUENCE [LARGE SCALE GENOMIC DNA]</scope>
    <source>
        <strain evidence="2 3">GP24</strain>
    </source>
</reference>
<organism evidence="2 3">
    <name type="scientific">Akkermansia muciniphila</name>
    <dbReference type="NCBI Taxonomy" id="239935"/>
    <lineage>
        <taxon>Bacteria</taxon>
        <taxon>Pseudomonadati</taxon>
        <taxon>Verrucomicrobiota</taxon>
        <taxon>Verrucomicrobiia</taxon>
        <taxon>Verrucomicrobiales</taxon>
        <taxon>Akkermansiaceae</taxon>
        <taxon>Akkermansia</taxon>
    </lineage>
</organism>
<dbReference type="AlphaFoldDB" id="A0A2N8HCW1"/>
<dbReference type="Proteomes" id="UP000236000">
    <property type="component" value="Unassembled WGS sequence"/>
</dbReference>
<comment type="caution">
    <text evidence="2">The sequence shown here is derived from an EMBL/GenBank/DDBJ whole genome shotgun (WGS) entry which is preliminary data.</text>
</comment>
<name>A0A2N8HCW1_9BACT</name>
<evidence type="ECO:0008006" key="4">
    <source>
        <dbReference type="Google" id="ProtNLM"/>
    </source>
</evidence>
<evidence type="ECO:0000313" key="3">
    <source>
        <dbReference type="Proteomes" id="UP000236000"/>
    </source>
</evidence>
<dbReference type="EMBL" id="PJKA01000012">
    <property type="protein sequence ID" value="PNC17722.1"/>
    <property type="molecule type" value="Genomic_DNA"/>
</dbReference>